<evidence type="ECO:0000313" key="10">
    <source>
        <dbReference type="Proteomes" id="UP000199470"/>
    </source>
</evidence>
<organism evidence="9 10">
    <name type="scientific">Rugamonas rubra</name>
    <dbReference type="NCBI Taxonomy" id="758825"/>
    <lineage>
        <taxon>Bacteria</taxon>
        <taxon>Pseudomonadati</taxon>
        <taxon>Pseudomonadota</taxon>
        <taxon>Betaproteobacteria</taxon>
        <taxon>Burkholderiales</taxon>
        <taxon>Oxalobacteraceae</taxon>
        <taxon>Telluria group</taxon>
        <taxon>Rugamonas</taxon>
    </lineage>
</organism>
<dbReference type="InterPro" id="IPR027278">
    <property type="entry name" value="ACCD_DCysDesulf"/>
</dbReference>
<comment type="catalytic activity">
    <reaction evidence="7">
        <text>L-serine = pyruvate + NH4(+)</text>
        <dbReference type="Rhea" id="RHEA:19169"/>
        <dbReference type="ChEBI" id="CHEBI:15361"/>
        <dbReference type="ChEBI" id="CHEBI:28938"/>
        <dbReference type="ChEBI" id="CHEBI:33384"/>
        <dbReference type="EC" id="4.3.1.17"/>
    </reaction>
</comment>
<sequence>MTPLHIPTPLLEHRALSAALDKRVLLKMENSQPSGSFKLRGIGLLCQRAVAAGADHLVCPSGGNAGFAAAVAGVALGVRTTILVPQTTSAAVRQKIADIGATVIVHGAVWDETNLEAQRLAGAPGAVYVPPFDHPDIWEGNASMIDEAVAQSRAMDAEFDVVVCSVGGGGLMSGVLQGLHRHGLAKVPLIAVETEGAASLRASMRAGALVSLPAITSLATTLGAKRVAAEAYAWTGRHSVLSVVVSDAQAVAAARRFADDMRVLVEPACGAALAAGYERVDELARFRRPLFIVCGGIGVDLAALAA</sequence>
<evidence type="ECO:0000313" key="9">
    <source>
        <dbReference type="EMBL" id="SFM23595.1"/>
    </source>
</evidence>
<dbReference type="OrthoDB" id="9811476at2"/>
<dbReference type="Gene3D" id="3.40.50.1100">
    <property type="match status" value="2"/>
</dbReference>
<feature type="domain" description="Tryptophan synthase beta chain-like PALP" evidence="8">
    <location>
        <begin position="2"/>
        <end position="295"/>
    </location>
</feature>
<evidence type="ECO:0000256" key="6">
    <source>
        <dbReference type="ARBA" id="ARBA00023239"/>
    </source>
</evidence>
<reference evidence="9 10" key="1">
    <citation type="submission" date="2016-10" db="EMBL/GenBank/DDBJ databases">
        <authorList>
            <person name="de Groot N.N."/>
        </authorList>
    </citation>
    <scope>NUCLEOTIDE SEQUENCE [LARGE SCALE GENOMIC DNA]</scope>
    <source>
        <strain evidence="9 10">ATCC 43154</strain>
    </source>
</reference>
<dbReference type="EMBL" id="FOTW01000015">
    <property type="protein sequence ID" value="SFM23595.1"/>
    <property type="molecule type" value="Genomic_DNA"/>
</dbReference>
<evidence type="ECO:0000256" key="1">
    <source>
        <dbReference type="ARBA" id="ARBA00001933"/>
    </source>
</evidence>
<dbReference type="EC" id="4.3.1.17" evidence="4"/>
<dbReference type="STRING" id="758825.SAMN02982985_03304"/>
<dbReference type="GO" id="GO:0006565">
    <property type="term" value="P:L-serine catabolic process"/>
    <property type="evidence" value="ECO:0007669"/>
    <property type="project" value="TreeGrafter"/>
</dbReference>
<evidence type="ECO:0000256" key="5">
    <source>
        <dbReference type="ARBA" id="ARBA00022898"/>
    </source>
</evidence>
<dbReference type="RefSeq" id="WP_093388792.1">
    <property type="nucleotide sequence ID" value="NZ_FOTW01000015.1"/>
</dbReference>
<dbReference type="GO" id="GO:0016846">
    <property type="term" value="F:carbon-sulfur lyase activity"/>
    <property type="evidence" value="ECO:0007669"/>
    <property type="project" value="UniProtKB-ARBA"/>
</dbReference>
<dbReference type="GO" id="GO:0030170">
    <property type="term" value="F:pyridoxal phosphate binding"/>
    <property type="evidence" value="ECO:0007669"/>
    <property type="project" value="InterPro"/>
</dbReference>
<dbReference type="PIRSF" id="PIRSF006278">
    <property type="entry name" value="ACCD_DCysDesulf"/>
    <property type="match status" value="1"/>
</dbReference>
<dbReference type="InterPro" id="IPR050147">
    <property type="entry name" value="Ser/Thr_Dehydratase"/>
</dbReference>
<dbReference type="PROSITE" id="PS00165">
    <property type="entry name" value="DEHYDRATASE_SER_THR"/>
    <property type="match status" value="1"/>
</dbReference>
<comment type="similarity">
    <text evidence="2">Belongs to the ACC deaminase/D-cysteine desulfhydrase family.</text>
</comment>
<dbReference type="GO" id="GO:0006567">
    <property type="term" value="P:L-threonine catabolic process"/>
    <property type="evidence" value="ECO:0007669"/>
    <property type="project" value="TreeGrafter"/>
</dbReference>
<dbReference type="Proteomes" id="UP000199470">
    <property type="component" value="Unassembled WGS sequence"/>
</dbReference>
<accession>A0A1I4P7I8</accession>
<evidence type="ECO:0000256" key="7">
    <source>
        <dbReference type="ARBA" id="ARBA00049406"/>
    </source>
</evidence>
<comment type="similarity">
    <text evidence="3">Belongs to the serine/threonine dehydratase family.</text>
</comment>
<comment type="cofactor">
    <cofactor evidence="1">
        <name>pyridoxal 5'-phosphate</name>
        <dbReference type="ChEBI" id="CHEBI:597326"/>
    </cofactor>
</comment>
<dbReference type="InterPro" id="IPR000634">
    <property type="entry name" value="Ser/Thr_deHydtase_PyrdxlP-BS"/>
</dbReference>
<evidence type="ECO:0000256" key="4">
    <source>
        <dbReference type="ARBA" id="ARBA00012093"/>
    </source>
</evidence>
<dbReference type="GO" id="GO:0009097">
    <property type="term" value="P:isoleucine biosynthetic process"/>
    <property type="evidence" value="ECO:0007669"/>
    <property type="project" value="TreeGrafter"/>
</dbReference>
<dbReference type="AlphaFoldDB" id="A0A1I4P7I8"/>
<evidence type="ECO:0000256" key="2">
    <source>
        <dbReference type="ARBA" id="ARBA00008639"/>
    </source>
</evidence>
<dbReference type="InterPro" id="IPR036052">
    <property type="entry name" value="TrpB-like_PALP_sf"/>
</dbReference>
<proteinExistence type="inferred from homology"/>
<evidence type="ECO:0000259" key="8">
    <source>
        <dbReference type="Pfam" id="PF00291"/>
    </source>
</evidence>
<keyword evidence="5" id="KW-0663">Pyridoxal phosphate</keyword>
<evidence type="ECO:0000256" key="3">
    <source>
        <dbReference type="ARBA" id="ARBA00010869"/>
    </source>
</evidence>
<protein>
    <recommendedName>
        <fullName evidence="4">L-serine ammonia-lyase</fullName>
        <ecNumber evidence="4">4.3.1.17</ecNumber>
    </recommendedName>
</protein>
<keyword evidence="6 9" id="KW-0456">Lyase</keyword>
<dbReference type="Pfam" id="PF00291">
    <property type="entry name" value="PALP"/>
    <property type="match status" value="1"/>
</dbReference>
<keyword evidence="10" id="KW-1185">Reference proteome</keyword>
<dbReference type="GO" id="GO:0003941">
    <property type="term" value="F:L-serine ammonia-lyase activity"/>
    <property type="evidence" value="ECO:0007669"/>
    <property type="project" value="UniProtKB-EC"/>
</dbReference>
<dbReference type="PANTHER" id="PTHR48078:SF2">
    <property type="entry name" value="CATABOLIC L-SERINE_THREONINE DEHYDRATASE"/>
    <property type="match status" value="1"/>
</dbReference>
<gene>
    <name evidence="9" type="ORF">SAMN02982985_03304</name>
</gene>
<dbReference type="GO" id="GO:0004794">
    <property type="term" value="F:threonine deaminase activity"/>
    <property type="evidence" value="ECO:0007669"/>
    <property type="project" value="TreeGrafter"/>
</dbReference>
<name>A0A1I4P7I8_9BURK</name>
<dbReference type="PANTHER" id="PTHR48078">
    <property type="entry name" value="THREONINE DEHYDRATASE, MITOCHONDRIAL-RELATED"/>
    <property type="match status" value="1"/>
</dbReference>
<dbReference type="InterPro" id="IPR001926">
    <property type="entry name" value="TrpB-like_PALP"/>
</dbReference>
<dbReference type="SUPFAM" id="SSF53686">
    <property type="entry name" value="Tryptophan synthase beta subunit-like PLP-dependent enzymes"/>
    <property type="match status" value="1"/>
</dbReference>